<evidence type="ECO:0000256" key="2">
    <source>
        <dbReference type="SAM" id="MobiDB-lite"/>
    </source>
</evidence>
<dbReference type="PANTHER" id="PTHR31973">
    <property type="entry name" value="POLYPROTEIN, PUTATIVE-RELATED"/>
    <property type="match status" value="1"/>
</dbReference>
<dbReference type="Proteomes" id="UP001358586">
    <property type="component" value="Chromosome 10"/>
</dbReference>
<dbReference type="PROSITE" id="PS50158">
    <property type="entry name" value="ZF_CCHC"/>
    <property type="match status" value="1"/>
</dbReference>
<keyword evidence="5" id="KW-1185">Reference proteome</keyword>
<gene>
    <name evidence="4" type="ORF">PVK06_034785</name>
</gene>
<dbReference type="InterPro" id="IPR001878">
    <property type="entry name" value="Znf_CCHC"/>
</dbReference>
<evidence type="ECO:0000259" key="3">
    <source>
        <dbReference type="PROSITE" id="PS50158"/>
    </source>
</evidence>
<sequence>MRAKIRALELVQGNHKGQYANIYDYLLELRRSNPGTTTICKLDCRLFQRLYICLEACKSVAFAAVESENKQSWFWFLELLQRDLEIDNSYNICFMSDKQKGLIEAISLLFPNAEARNCARHLYNNFKNIEGFRGQVMRLAYWKAAKATFPRQFEEAMSEMRSLSESAEAWLRDKDPMTWSRAHFSTRCKSDLLLNNNNECFNKIILEARDKPILTMLEIIRRKVITRLVSMREAAEKYPGPLCPRIQKKLFEIVSQFNNIWPVYAGNEKYEVDCGLGNKHVVDLLNSSCSCRKWDLSGIPFTSMNPETYVNTCYTVTTQLNIYSHLINPVKGPMQWEHVRDMEPILPPIIRRPLGRPKQTRRKEVGEERKSGPKLSKIGQQANCTKCGKPGHNTRTCKGIIGSNQMASQSSSLQISNQATSMDNTSSQPPLTQQSQPPLTQQSSNLTANFRAKLPFKRKFVL</sequence>
<keyword evidence="1" id="KW-0862">Zinc</keyword>
<dbReference type="InterPro" id="IPR018289">
    <property type="entry name" value="MULE_transposase_dom"/>
</dbReference>
<dbReference type="PANTHER" id="PTHR31973:SF199">
    <property type="entry name" value="SWIM-TYPE DOMAIN-CONTAINING PROTEIN"/>
    <property type="match status" value="1"/>
</dbReference>
<dbReference type="Pfam" id="PF10551">
    <property type="entry name" value="MULE"/>
    <property type="match status" value="1"/>
</dbReference>
<feature type="compositionally biased region" description="Polar residues" evidence="2">
    <location>
        <begin position="408"/>
        <end position="424"/>
    </location>
</feature>
<name>A0ABR0NF50_GOSAR</name>
<feature type="compositionally biased region" description="Low complexity" evidence="2">
    <location>
        <begin position="425"/>
        <end position="444"/>
    </location>
</feature>
<reference evidence="4 5" key="1">
    <citation type="submission" date="2023-03" db="EMBL/GenBank/DDBJ databases">
        <title>WGS of Gossypium arboreum.</title>
        <authorList>
            <person name="Yu D."/>
        </authorList>
    </citation>
    <scope>NUCLEOTIDE SEQUENCE [LARGE SCALE GENOMIC DNA]</scope>
    <source>
        <tissue evidence="4">Leaf</tissue>
    </source>
</reference>
<keyword evidence="1" id="KW-0479">Metal-binding</keyword>
<evidence type="ECO:0000313" key="4">
    <source>
        <dbReference type="EMBL" id="KAK5793633.1"/>
    </source>
</evidence>
<feature type="region of interest" description="Disordered" evidence="2">
    <location>
        <begin position="349"/>
        <end position="389"/>
    </location>
</feature>
<dbReference type="InterPro" id="IPR007527">
    <property type="entry name" value="Znf_SWIM"/>
</dbReference>
<dbReference type="Pfam" id="PF04434">
    <property type="entry name" value="SWIM"/>
    <property type="match status" value="1"/>
</dbReference>
<feature type="region of interest" description="Disordered" evidence="2">
    <location>
        <begin position="408"/>
        <end position="447"/>
    </location>
</feature>
<evidence type="ECO:0000256" key="1">
    <source>
        <dbReference type="PROSITE-ProRule" id="PRU00047"/>
    </source>
</evidence>
<evidence type="ECO:0000313" key="5">
    <source>
        <dbReference type="Proteomes" id="UP001358586"/>
    </source>
</evidence>
<feature type="compositionally biased region" description="Basic and acidic residues" evidence="2">
    <location>
        <begin position="362"/>
        <end position="371"/>
    </location>
</feature>
<proteinExistence type="predicted"/>
<keyword evidence="1" id="KW-0863">Zinc-finger</keyword>
<organism evidence="4 5">
    <name type="scientific">Gossypium arboreum</name>
    <name type="common">Tree cotton</name>
    <name type="synonym">Gossypium nanking</name>
    <dbReference type="NCBI Taxonomy" id="29729"/>
    <lineage>
        <taxon>Eukaryota</taxon>
        <taxon>Viridiplantae</taxon>
        <taxon>Streptophyta</taxon>
        <taxon>Embryophyta</taxon>
        <taxon>Tracheophyta</taxon>
        <taxon>Spermatophyta</taxon>
        <taxon>Magnoliopsida</taxon>
        <taxon>eudicotyledons</taxon>
        <taxon>Gunneridae</taxon>
        <taxon>Pentapetalae</taxon>
        <taxon>rosids</taxon>
        <taxon>malvids</taxon>
        <taxon>Malvales</taxon>
        <taxon>Malvaceae</taxon>
        <taxon>Malvoideae</taxon>
        <taxon>Gossypium</taxon>
    </lineage>
</organism>
<protein>
    <recommendedName>
        <fullName evidence="3">CCHC-type domain-containing protein</fullName>
    </recommendedName>
</protein>
<dbReference type="EMBL" id="JARKNE010000010">
    <property type="protein sequence ID" value="KAK5793633.1"/>
    <property type="molecule type" value="Genomic_DNA"/>
</dbReference>
<accession>A0ABR0NF50</accession>
<feature type="domain" description="CCHC-type" evidence="3">
    <location>
        <begin position="384"/>
        <end position="398"/>
    </location>
</feature>
<comment type="caution">
    <text evidence="4">The sequence shown here is derived from an EMBL/GenBank/DDBJ whole genome shotgun (WGS) entry which is preliminary data.</text>
</comment>